<reference evidence="6" key="1">
    <citation type="submission" date="2022-08" db="EMBL/GenBank/DDBJ databases">
        <title>Novel sulfate-reducing endosymbionts in the free-living metamonad Anaeramoeba.</title>
        <authorList>
            <person name="Jerlstrom-Hultqvist J."/>
            <person name="Cepicka I."/>
            <person name="Gallot-Lavallee L."/>
            <person name="Salas-Leiva D."/>
            <person name="Curtis B.A."/>
            <person name="Zahonova K."/>
            <person name="Pipaliya S."/>
            <person name="Dacks J."/>
            <person name="Roger A.J."/>
        </authorList>
    </citation>
    <scope>NUCLEOTIDE SEQUENCE</scope>
    <source>
        <strain evidence="6">Schooner1</strain>
    </source>
</reference>
<dbReference type="PRINTS" id="PR00320">
    <property type="entry name" value="GPROTEINBRPT"/>
</dbReference>
<evidence type="ECO:0000256" key="5">
    <source>
        <dbReference type="SAM" id="MobiDB-lite"/>
    </source>
</evidence>
<feature type="repeat" description="WD" evidence="4">
    <location>
        <begin position="9"/>
        <end position="48"/>
    </location>
</feature>
<dbReference type="InterPro" id="IPR020472">
    <property type="entry name" value="WD40_PAC1"/>
</dbReference>
<accession>A0ABQ8XLG8</accession>
<feature type="repeat" description="WD" evidence="4">
    <location>
        <begin position="226"/>
        <end position="267"/>
    </location>
</feature>
<comment type="similarity">
    <text evidence="3">Belongs to the WD repeat CIA1 family.</text>
</comment>
<name>A0ABQ8XLG8_9EUKA</name>
<dbReference type="InterPro" id="IPR036322">
    <property type="entry name" value="WD40_repeat_dom_sf"/>
</dbReference>
<evidence type="ECO:0000313" key="6">
    <source>
        <dbReference type="EMBL" id="KAJ6233466.1"/>
    </source>
</evidence>
<dbReference type="InterPro" id="IPR028608">
    <property type="entry name" value="CIAO1/Cia1"/>
</dbReference>
<dbReference type="Pfam" id="PF00400">
    <property type="entry name" value="WD40"/>
    <property type="match status" value="6"/>
</dbReference>
<comment type="function">
    <text evidence="3">Essential component of the cytosolic iron-sulfur (Fe/S) protein assembly machinery. Required for the maturation of extramitochondrial Fe/S proteins.</text>
</comment>
<evidence type="ECO:0000313" key="7">
    <source>
        <dbReference type="Proteomes" id="UP001150062"/>
    </source>
</evidence>
<dbReference type="InterPro" id="IPR001680">
    <property type="entry name" value="WD40_rpt"/>
</dbReference>
<feature type="repeat" description="WD" evidence="4">
    <location>
        <begin position="367"/>
        <end position="401"/>
    </location>
</feature>
<gene>
    <name evidence="6" type="ORF">M0813_29771</name>
</gene>
<dbReference type="EMBL" id="JAOAOG010000276">
    <property type="protein sequence ID" value="KAJ6233466.1"/>
    <property type="molecule type" value="Genomic_DNA"/>
</dbReference>
<evidence type="ECO:0000256" key="4">
    <source>
        <dbReference type="PROSITE-ProRule" id="PRU00221"/>
    </source>
</evidence>
<dbReference type="PROSITE" id="PS50082">
    <property type="entry name" value="WD_REPEATS_2"/>
    <property type="match status" value="5"/>
</dbReference>
<protein>
    <recommendedName>
        <fullName evidence="3">Probable cytosolic iron-sulfur protein assembly protein CIAO1 homolog</fullName>
    </recommendedName>
</protein>
<dbReference type="SUPFAM" id="SSF50978">
    <property type="entry name" value="WD40 repeat-like"/>
    <property type="match status" value="1"/>
</dbReference>
<evidence type="ECO:0000256" key="1">
    <source>
        <dbReference type="ARBA" id="ARBA00022574"/>
    </source>
</evidence>
<feature type="repeat" description="WD" evidence="4">
    <location>
        <begin position="158"/>
        <end position="190"/>
    </location>
</feature>
<dbReference type="PROSITE" id="PS50294">
    <property type="entry name" value="WD_REPEATS_REGION"/>
    <property type="match status" value="5"/>
</dbReference>
<keyword evidence="7" id="KW-1185">Reference proteome</keyword>
<dbReference type="Gene3D" id="2.130.10.10">
    <property type="entry name" value="YVTN repeat-like/Quinoprotein amine dehydrogenase"/>
    <property type="match status" value="1"/>
</dbReference>
<dbReference type="SMART" id="SM00320">
    <property type="entry name" value="WD40"/>
    <property type="match status" value="7"/>
</dbReference>
<dbReference type="PANTHER" id="PTHR19920:SF0">
    <property type="entry name" value="CYTOSOLIC IRON-SULFUR PROTEIN ASSEMBLY PROTEIN CIAO1-RELATED"/>
    <property type="match status" value="1"/>
</dbReference>
<evidence type="ECO:0000256" key="3">
    <source>
        <dbReference type="HAMAP-Rule" id="MF_03037"/>
    </source>
</evidence>
<keyword evidence="2" id="KW-0677">Repeat</keyword>
<proteinExistence type="inferred from homology"/>
<dbReference type="PANTHER" id="PTHR19920">
    <property type="entry name" value="WD40 PROTEIN CIAO1"/>
    <property type="match status" value="1"/>
</dbReference>
<sequence length="401" mass="45833">MALNLVSTLEGHEDIVWQVAWNGSILSSCGSDLSVRIWQKESETTEYECTCILGKSHERTIRSLQWSFDGEYLATASFDSTVNIWKFTPSSKSNDNEDSFECVSTLKGQEKELKSVCWSPIWKNFSLKKQYLACCSRDHSVWIWEKISSDDFEISEVLEGHEGDVKHVAFSPTEPILASSSYDNSVRIWSHVSLNSDKKQKNGNLKGGELLDELAEEMEWKAQGKLSDHTNIVRSTSFSADGKILVSVSADRSLIIYEKTEEQETKKKEEDEKEKEKEKETNKEEEKEKDEEYQGKSALYEFSSDIQSTAGWVIRQKIENLHERNIMSVDIKKDDEKLTIATCGEDDCIHILQEDEKNVIQKIISIPNAHKSDINCVTWGENNLLASCGDDRLVKIWKFEN</sequence>
<dbReference type="Proteomes" id="UP001150062">
    <property type="component" value="Unassembled WGS sequence"/>
</dbReference>
<comment type="caution">
    <text evidence="6">The sequence shown here is derived from an EMBL/GenBank/DDBJ whole genome shotgun (WGS) entry which is preliminary data.</text>
</comment>
<dbReference type="HAMAP" id="MF_03037">
    <property type="entry name" value="ciao1"/>
    <property type="match status" value="1"/>
</dbReference>
<feature type="region of interest" description="Disordered" evidence="5">
    <location>
        <begin position="262"/>
        <end position="293"/>
    </location>
</feature>
<feature type="repeat" description="WD" evidence="4">
    <location>
        <begin position="54"/>
        <end position="95"/>
    </location>
</feature>
<dbReference type="InterPro" id="IPR015943">
    <property type="entry name" value="WD40/YVTN_repeat-like_dom_sf"/>
</dbReference>
<evidence type="ECO:0000256" key="2">
    <source>
        <dbReference type="ARBA" id="ARBA00022737"/>
    </source>
</evidence>
<organism evidence="6 7">
    <name type="scientific">Anaeramoeba flamelloides</name>
    <dbReference type="NCBI Taxonomy" id="1746091"/>
    <lineage>
        <taxon>Eukaryota</taxon>
        <taxon>Metamonada</taxon>
        <taxon>Anaeramoebidae</taxon>
        <taxon>Anaeramoeba</taxon>
    </lineage>
</organism>
<keyword evidence="1 4" id="KW-0853">WD repeat</keyword>
<dbReference type="CDD" id="cd00200">
    <property type="entry name" value="WD40"/>
    <property type="match status" value="1"/>
</dbReference>